<proteinExistence type="predicted"/>
<protein>
    <submittedName>
        <fullName evidence="2">Uncharacterized protein</fullName>
    </submittedName>
</protein>
<organism evidence="2 3">
    <name type="scientific">Alternaria arborescens</name>
    <dbReference type="NCBI Taxonomy" id="156630"/>
    <lineage>
        <taxon>Eukaryota</taxon>
        <taxon>Fungi</taxon>
        <taxon>Dikarya</taxon>
        <taxon>Ascomycota</taxon>
        <taxon>Pezizomycotina</taxon>
        <taxon>Dothideomycetes</taxon>
        <taxon>Pleosporomycetidae</taxon>
        <taxon>Pleosporales</taxon>
        <taxon>Pleosporineae</taxon>
        <taxon>Pleosporaceae</taxon>
        <taxon>Alternaria</taxon>
        <taxon>Alternaria sect. Alternaria</taxon>
    </lineage>
</organism>
<feature type="compositionally biased region" description="Polar residues" evidence="1">
    <location>
        <begin position="113"/>
        <end position="126"/>
    </location>
</feature>
<feature type="compositionally biased region" description="Polar residues" evidence="1">
    <location>
        <begin position="285"/>
        <end position="296"/>
    </location>
</feature>
<reference evidence="3" key="1">
    <citation type="journal article" date="2019" name="bioRxiv">
        <title>Genomics, evolutionary history and diagnostics of the Alternaria alternata species group including apple and Asian pear pathotypes.</title>
        <authorList>
            <person name="Armitage A.D."/>
            <person name="Cockerton H.M."/>
            <person name="Sreenivasaprasad S."/>
            <person name="Woodhall J.W."/>
            <person name="Lane C.R."/>
            <person name="Harrison R.J."/>
            <person name="Clarkson J.P."/>
        </authorList>
    </citation>
    <scope>NUCLEOTIDE SEQUENCE [LARGE SCALE GENOMIC DNA]</scope>
    <source>
        <strain evidence="3">RGR 97.0016</strain>
    </source>
</reference>
<comment type="caution">
    <text evidence="2">The sequence shown here is derived from an EMBL/GenBank/DDBJ whole genome shotgun (WGS) entry which is preliminary data.</text>
</comment>
<sequence>MPFMKPKETVTKAAALVWDAFPPPPPEAGDWQPDPDSIPKAGNLPDPRFNRDPEQDRRSKSYRKEAKMYGQALSEIPLSPSTKGSSLGRGLGQWPTPAARSTGYPRDFMQDVKPTSPSLESITVLETSRKHPPISAEPTTRVAGPPKGTMELMPAPNYRRPEILVSSTGKSASPTKSLSSGWKAPIEKAIAEDERKLDVSVDTTTTSRPGSVHKISIPPHLRNKFGDEDKTVPLISSVQSFDPSLNPSAKAYEVMAWEMASADSGIEHARHGLHIQQDILDQSVIKQPTPNDNPSATPDARAPPDHGTKLRVMLIRAMEHELDLEKVAPERKLMAMQRAELDRYYDKVCSAHQQWWGAMRRA</sequence>
<evidence type="ECO:0000313" key="3">
    <source>
        <dbReference type="Proteomes" id="UP000293823"/>
    </source>
</evidence>
<dbReference type="Proteomes" id="UP000293823">
    <property type="component" value="Unassembled WGS sequence"/>
</dbReference>
<dbReference type="AlphaFoldDB" id="A0A4Q4RG57"/>
<dbReference type="OrthoDB" id="3799274at2759"/>
<feature type="compositionally biased region" description="Basic and acidic residues" evidence="1">
    <location>
        <begin position="48"/>
        <end position="67"/>
    </location>
</feature>
<feature type="region of interest" description="Disordered" evidence="1">
    <location>
        <begin position="200"/>
        <end position="224"/>
    </location>
</feature>
<evidence type="ECO:0000256" key="1">
    <source>
        <dbReference type="SAM" id="MobiDB-lite"/>
    </source>
</evidence>
<feature type="region of interest" description="Disordered" evidence="1">
    <location>
        <begin position="285"/>
        <end position="306"/>
    </location>
</feature>
<keyword evidence="3" id="KW-1185">Reference proteome</keyword>
<dbReference type="EMBL" id="PEJP01000036">
    <property type="protein sequence ID" value="RYO55640.1"/>
    <property type="molecule type" value="Genomic_DNA"/>
</dbReference>
<gene>
    <name evidence="2" type="ORF">AA0113_g8597</name>
</gene>
<feature type="region of interest" description="Disordered" evidence="1">
    <location>
        <begin position="17"/>
        <end position="154"/>
    </location>
</feature>
<accession>A0A4Q4RG57</accession>
<evidence type="ECO:0000313" key="2">
    <source>
        <dbReference type="EMBL" id="RYO55640.1"/>
    </source>
</evidence>
<name>A0A4Q4RG57_9PLEO</name>